<protein>
    <submittedName>
        <fullName evidence="1">Uncharacterized protein</fullName>
    </submittedName>
</protein>
<accession>A0A1H6DDZ7</accession>
<reference evidence="2" key="1">
    <citation type="submission" date="2016-10" db="EMBL/GenBank/DDBJ databases">
        <authorList>
            <person name="Varghese N."/>
            <person name="Submissions S."/>
        </authorList>
    </citation>
    <scope>NUCLEOTIDE SEQUENCE [LARGE SCALE GENOMIC DNA]</scope>
    <source>
        <strain evidence="2">DSM 43163</strain>
    </source>
</reference>
<dbReference type="RefSeq" id="WP_235018205.1">
    <property type="nucleotide sequence ID" value="NZ_FNVO01000015.1"/>
</dbReference>
<organism evidence="1 2">
    <name type="scientific">Thermomonospora echinospora</name>
    <dbReference type="NCBI Taxonomy" id="1992"/>
    <lineage>
        <taxon>Bacteria</taxon>
        <taxon>Bacillati</taxon>
        <taxon>Actinomycetota</taxon>
        <taxon>Actinomycetes</taxon>
        <taxon>Streptosporangiales</taxon>
        <taxon>Thermomonosporaceae</taxon>
        <taxon>Thermomonospora</taxon>
    </lineage>
</organism>
<dbReference type="EMBL" id="FNVO01000015">
    <property type="protein sequence ID" value="SEG82766.1"/>
    <property type="molecule type" value="Genomic_DNA"/>
</dbReference>
<dbReference type="AlphaFoldDB" id="A0A1H6DDZ7"/>
<proteinExistence type="predicted"/>
<gene>
    <name evidence="1" type="ORF">SAMN04489712_11581</name>
</gene>
<keyword evidence="2" id="KW-1185">Reference proteome</keyword>
<sequence>MIYDTMSGLLFLGGDTPEAAAKVIAKVAIPGGGGRSAMTIKGWPRRPRNRLFTWSY</sequence>
<dbReference type="Proteomes" id="UP000236723">
    <property type="component" value="Unassembled WGS sequence"/>
</dbReference>
<name>A0A1H6DDZ7_9ACTN</name>
<evidence type="ECO:0000313" key="2">
    <source>
        <dbReference type="Proteomes" id="UP000236723"/>
    </source>
</evidence>
<evidence type="ECO:0000313" key="1">
    <source>
        <dbReference type="EMBL" id="SEG82766.1"/>
    </source>
</evidence>